<dbReference type="EMBL" id="AP031322">
    <property type="protein sequence ID" value="BFH72167.1"/>
    <property type="molecule type" value="Genomic_DNA"/>
</dbReference>
<reference evidence="1" key="1">
    <citation type="submission" date="2024-03" db="EMBL/GenBank/DDBJ databases">
        <title>Complete genome sequence of Sulfurisphaera javensis strain KD-1.</title>
        <authorList>
            <person name="Sakai H."/>
            <person name="Nur N."/>
            <person name="Suwanto A."/>
            <person name="Kurosawa N."/>
        </authorList>
    </citation>
    <scope>NUCLEOTIDE SEQUENCE</scope>
    <source>
        <strain evidence="1">KD-1</strain>
    </source>
</reference>
<dbReference type="GeneID" id="92353044"/>
<dbReference type="AlphaFoldDB" id="A0AAT9GMR8"/>
<evidence type="ECO:0000313" key="1">
    <source>
        <dbReference type="EMBL" id="BFH72167.1"/>
    </source>
</evidence>
<accession>A0AAT9GMR8</accession>
<dbReference type="RefSeq" id="WP_369610415.1">
    <property type="nucleotide sequence ID" value="NZ_AP031322.1"/>
</dbReference>
<protein>
    <submittedName>
        <fullName evidence="1">Uncharacterized protein</fullName>
    </submittedName>
</protein>
<sequence length="352" mass="41286">MVNYFPYLLNYLSTQENFPLDAVIPELKPLYSFANAYKYACLGNLQQSAFFLQGAKDSPFINPYSLKQHKLTNPSCYDNLFLSVNNYFFPSDIAKHALNAIILETKNYINPDSNFVENGNKLAREEIDKALSFNPNPVYKFYKAFISRDFDNNHYQLIKEYYKHIENNFLSYYQPLFDLTFYHLSFLNISDVSSTMVALVSNFIAYNEIDLLSEGVSKISSHLPLNPLAFTDLYFASRDLAKLIEIISTSYSFTLEQSDHATSKSIPSILKAEKELEKHGRQRQTIALRIMLKYIKDRNTEEFYKEYYIMRQIHDVAFKDYLYYLYKGSRREIQKELCKLEKEELAELCNFT</sequence>
<dbReference type="KEGG" id="sjv:SJAV_01110"/>
<gene>
    <name evidence="1" type="ORF">SJAV_01110</name>
</gene>
<proteinExistence type="predicted"/>
<name>A0AAT9GMR8_9CREN</name>
<organism evidence="1">
    <name type="scientific">Sulfurisphaera javensis</name>
    <dbReference type="NCBI Taxonomy" id="2049879"/>
    <lineage>
        <taxon>Archaea</taxon>
        <taxon>Thermoproteota</taxon>
        <taxon>Thermoprotei</taxon>
        <taxon>Sulfolobales</taxon>
        <taxon>Sulfolobaceae</taxon>
        <taxon>Sulfurisphaera</taxon>
    </lineage>
</organism>